<organism evidence="2 3">
    <name type="scientific">Agromyces aurantiacus</name>
    <dbReference type="NCBI Taxonomy" id="165814"/>
    <lineage>
        <taxon>Bacteria</taxon>
        <taxon>Bacillati</taxon>
        <taxon>Actinomycetota</taxon>
        <taxon>Actinomycetes</taxon>
        <taxon>Micrococcales</taxon>
        <taxon>Microbacteriaceae</taxon>
        <taxon>Agromyces</taxon>
    </lineage>
</organism>
<name>A0ABV9REH6_9MICO</name>
<sequence>MSADVRERPGPSVARRLGRFAVRALEAELRIYANIGRFLARRPAIAPGAAGFGYHRPVLTVLVVFIVLSAVEIPVLDLIVHRWPAVRIPVLVLGIWGLTWMFGLLCGFLMRPHTVGPDGIRVREGLETDIPLSWHDVASVARERRVDEPKTPRITGSDGARTLSLRMQDETVIVIELERPTAVRLPGSPPKGGEQVVDEVRIWVDDPIAFMAAVRRFI</sequence>
<dbReference type="RefSeq" id="WP_307834995.1">
    <property type="nucleotide sequence ID" value="NZ_JAFBBW010000001.1"/>
</dbReference>
<dbReference type="EMBL" id="JBHSJC010000002">
    <property type="protein sequence ID" value="MFC4830562.1"/>
    <property type="molecule type" value="Genomic_DNA"/>
</dbReference>
<protein>
    <recommendedName>
        <fullName evidence="4">PH domain-containing protein</fullName>
    </recommendedName>
</protein>
<reference evidence="3" key="1">
    <citation type="journal article" date="2019" name="Int. J. Syst. Evol. Microbiol.">
        <title>The Global Catalogue of Microorganisms (GCM) 10K type strain sequencing project: providing services to taxonomists for standard genome sequencing and annotation.</title>
        <authorList>
            <consortium name="The Broad Institute Genomics Platform"/>
            <consortium name="The Broad Institute Genome Sequencing Center for Infectious Disease"/>
            <person name="Wu L."/>
            <person name="Ma J."/>
        </authorList>
    </citation>
    <scope>NUCLEOTIDE SEQUENCE [LARGE SCALE GENOMIC DNA]</scope>
    <source>
        <strain evidence="3">CGMCC 1.12192</strain>
    </source>
</reference>
<evidence type="ECO:0000313" key="2">
    <source>
        <dbReference type="EMBL" id="MFC4830562.1"/>
    </source>
</evidence>
<proteinExistence type="predicted"/>
<keyword evidence="3" id="KW-1185">Reference proteome</keyword>
<keyword evidence="1" id="KW-0472">Membrane</keyword>
<evidence type="ECO:0000256" key="1">
    <source>
        <dbReference type="SAM" id="Phobius"/>
    </source>
</evidence>
<feature type="transmembrane region" description="Helical" evidence="1">
    <location>
        <begin position="58"/>
        <end position="76"/>
    </location>
</feature>
<evidence type="ECO:0000313" key="3">
    <source>
        <dbReference type="Proteomes" id="UP001595960"/>
    </source>
</evidence>
<keyword evidence="1" id="KW-0812">Transmembrane</keyword>
<gene>
    <name evidence="2" type="ORF">ACFPER_17335</name>
</gene>
<accession>A0ABV9REH6</accession>
<comment type="caution">
    <text evidence="2">The sequence shown here is derived from an EMBL/GenBank/DDBJ whole genome shotgun (WGS) entry which is preliminary data.</text>
</comment>
<keyword evidence="1" id="KW-1133">Transmembrane helix</keyword>
<dbReference type="Proteomes" id="UP001595960">
    <property type="component" value="Unassembled WGS sequence"/>
</dbReference>
<evidence type="ECO:0008006" key="4">
    <source>
        <dbReference type="Google" id="ProtNLM"/>
    </source>
</evidence>
<feature type="transmembrane region" description="Helical" evidence="1">
    <location>
        <begin position="88"/>
        <end position="110"/>
    </location>
</feature>